<dbReference type="InterPro" id="IPR027417">
    <property type="entry name" value="P-loop_NTPase"/>
</dbReference>
<keyword evidence="10" id="KW-0030">Aminoacyl-tRNA synthetase</keyword>
<dbReference type="InterPro" id="IPR003439">
    <property type="entry name" value="ABC_transporter-like_ATP-bd"/>
</dbReference>
<dbReference type="Pfam" id="PF00152">
    <property type="entry name" value="tRNA-synt_2"/>
    <property type="match status" value="1"/>
</dbReference>
<dbReference type="Gene3D" id="3.30.930.10">
    <property type="entry name" value="Bira Bifunctional Protein, Domain 2"/>
    <property type="match status" value="1"/>
</dbReference>
<evidence type="ECO:0000256" key="9">
    <source>
        <dbReference type="ARBA" id="ARBA00023136"/>
    </source>
</evidence>
<reference evidence="16 17" key="1">
    <citation type="submission" date="2017-02" db="EMBL/GenBank/DDBJ databases">
        <title>Genomes of Trichoderma spp. with biocontrol activity.</title>
        <authorList>
            <person name="Gardiner D."/>
            <person name="Kazan K."/>
            <person name="Vos C."/>
            <person name="Harvey P."/>
        </authorList>
    </citation>
    <scope>NUCLEOTIDE SEQUENCE [LARGE SCALE GENOMIC DNA]</scope>
    <source>
        <strain evidence="16 17">Tr1</strain>
    </source>
</reference>
<dbReference type="Proteomes" id="UP000236290">
    <property type="component" value="Unassembled WGS sequence"/>
</dbReference>
<feature type="transmembrane region" description="Helical" evidence="12">
    <location>
        <begin position="1723"/>
        <end position="1743"/>
    </location>
</feature>
<dbReference type="SUPFAM" id="SSF55681">
    <property type="entry name" value="Class II aaRS and biotin synthetases"/>
    <property type="match status" value="1"/>
</dbReference>
<dbReference type="FunFam" id="3.40.50.300:FF:000565">
    <property type="entry name" value="ABC bile acid transporter"/>
    <property type="match status" value="1"/>
</dbReference>
<keyword evidence="9 12" id="KW-0472">Membrane</keyword>
<keyword evidence="8" id="KW-0843">Virulence</keyword>
<dbReference type="PANTHER" id="PTHR24223:SF464">
    <property type="entry name" value="ABC-TYPE TRANSPORTER CICA"/>
    <property type="match status" value="1"/>
</dbReference>
<keyword evidence="2" id="KW-0813">Transport</keyword>
<feature type="region of interest" description="Disordered" evidence="11">
    <location>
        <begin position="1429"/>
        <end position="1459"/>
    </location>
</feature>
<evidence type="ECO:0000256" key="2">
    <source>
        <dbReference type="ARBA" id="ARBA00022448"/>
    </source>
</evidence>
<dbReference type="InterPro" id="IPR045864">
    <property type="entry name" value="aa-tRNA-synth_II/BPL/LPL"/>
</dbReference>
<evidence type="ECO:0000256" key="5">
    <source>
        <dbReference type="ARBA" id="ARBA00022741"/>
    </source>
</evidence>
<evidence type="ECO:0000313" key="16">
    <source>
        <dbReference type="EMBL" id="PNP40650.1"/>
    </source>
</evidence>
<dbReference type="FunFam" id="3.40.50.300:FF:000997">
    <property type="entry name" value="Multidrug resistance-associated protein 1"/>
    <property type="match status" value="1"/>
</dbReference>
<evidence type="ECO:0000259" key="13">
    <source>
        <dbReference type="PROSITE" id="PS50862"/>
    </source>
</evidence>
<dbReference type="Gene3D" id="3.40.50.300">
    <property type="entry name" value="P-loop containing nucleotide triphosphate hydrolases"/>
    <property type="match status" value="2"/>
</dbReference>
<dbReference type="PROSITE" id="PS50929">
    <property type="entry name" value="ABC_TM1F"/>
    <property type="match status" value="2"/>
</dbReference>
<dbReference type="PROSITE" id="PS50893">
    <property type="entry name" value="ABC_TRANSPORTER_2"/>
    <property type="match status" value="2"/>
</dbReference>
<dbReference type="InterPro" id="IPR017871">
    <property type="entry name" value="ABC_transporter-like_CS"/>
</dbReference>
<feature type="domain" description="ABC transporter" evidence="14">
    <location>
        <begin position="1810"/>
        <end position="2050"/>
    </location>
</feature>
<organism evidence="16 17">
    <name type="scientific">Trichoderma harzianum</name>
    <name type="common">Hypocrea lixii</name>
    <dbReference type="NCBI Taxonomy" id="5544"/>
    <lineage>
        <taxon>Eukaryota</taxon>
        <taxon>Fungi</taxon>
        <taxon>Dikarya</taxon>
        <taxon>Ascomycota</taxon>
        <taxon>Pezizomycotina</taxon>
        <taxon>Sordariomycetes</taxon>
        <taxon>Hypocreomycetidae</taxon>
        <taxon>Hypocreales</taxon>
        <taxon>Hypocreaceae</taxon>
        <taxon>Trichoderma</taxon>
    </lineage>
</organism>
<keyword evidence="3" id="KW-0436">Ligase</keyword>
<dbReference type="GO" id="GO:0004812">
    <property type="term" value="F:aminoacyl-tRNA ligase activity"/>
    <property type="evidence" value="ECO:0007669"/>
    <property type="project" value="UniProtKB-KW"/>
</dbReference>
<dbReference type="InterPro" id="IPR004364">
    <property type="entry name" value="Aa-tRNA-synt_II"/>
</dbReference>
<evidence type="ECO:0000259" key="14">
    <source>
        <dbReference type="PROSITE" id="PS50893"/>
    </source>
</evidence>
<feature type="transmembrane region" description="Helical" evidence="12">
    <location>
        <begin position="1499"/>
        <end position="1522"/>
    </location>
</feature>
<evidence type="ECO:0000256" key="3">
    <source>
        <dbReference type="ARBA" id="ARBA00022598"/>
    </source>
</evidence>
<dbReference type="SUPFAM" id="SSF50249">
    <property type="entry name" value="Nucleic acid-binding proteins"/>
    <property type="match status" value="1"/>
</dbReference>
<dbReference type="InterPro" id="IPR004365">
    <property type="entry name" value="NA-bd_OB_tRNA"/>
</dbReference>
<name>A0A2K0T565_TRIHA</name>
<dbReference type="CDD" id="cd18597">
    <property type="entry name" value="ABC_6TM_YOR1_D1_like"/>
    <property type="match status" value="1"/>
</dbReference>
<dbReference type="InterPro" id="IPR006195">
    <property type="entry name" value="aa-tRNA-synth_II"/>
</dbReference>
<feature type="transmembrane region" description="Helical" evidence="12">
    <location>
        <begin position="975"/>
        <end position="1004"/>
    </location>
</feature>
<dbReference type="Pfam" id="PF01336">
    <property type="entry name" value="tRNA_anti-codon"/>
    <property type="match status" value="1"/>
</dbReference>
<dbReference type="InterPro" id="IPR036640">
    <property type="entry name" value="ABC1_TM_sf"/>
</dbReference>
<feature type="domain" description="ABC transmembrane type-1" evidence="15">
    <location>
        <begin position="819"/>
        <end position="1129"/>
    </location>
</feature>
<dbReference type="GO" id="GO:0016020">
    <property type="term" value="C:membrane"/>
    <property type="evidence" value="ECO:0007669"/>
    <property type="project" value="UniProtKB-SubCell"/>
</dbReference>
<evidence type="ECO:0000256" key="11">
    <source>
        <dbReference type="SAM" id="MobiDB-lite"/>
    </source>
</evidence>
<dbReference type="GO" id="GO:0032991">
    <property type="term" value="C:protein-containing complex"/>
    <property type="evidence" value="ECO:0007669"/>
    <property type="project" value="UniProtKB-ARBA"/>
</dbReference>
<dbReference type="SUPFAM" id="SSF90123">
    <property type="entry name" value="ABC transporter transmembrane region"/>
    <property type="match status" value="2"/>
</dbReference>
<dbReference type="FunFam" id="1.20.1560.10:FF:000010">
    <property type="entry name" value="Multidrug resistance-associated ABC transporter"/>
    <property type="match status" value="1"/>
</dbReference>
<evidence type="ECO:0000256" key="1">
    <source>
        <dbReference type="ARBA" id="ARBA00004141"/>
    </source>
</evidence>
<dbReference type="SMART" id="SM00382">
    <property type="entry name" value="AAA"/>
    <property type="match status" value="2"/>
</dbReference>
<evidence type="ECO:0000256" key="8">
    <source>
        <dbReference type="ARBA" id="ARBA00023026"/>
    </source>
</evidence>
<comment type="subcellular location">
    <subcellularLocation>
        <location evidence="1">Membrane</location>
        <topology evidence="1">Multi-pass membrane protein</topology>
    </subcellularLocation>
</comment>
<feature type="compositionally biased region" description="Basic and acidic residues" evidence="11">
    <location>
        <begin position="1432"/>
        <end position="1445"/>
    </location>
</feature>
<evidence type="ECO:0000256" key="7">
    <source>
        <dbReference type="ARBA" id="ARBA00022989"/>
    </source>
</evidence>
<evidence type="ECO:0000256" key="6">
    <source>
        <dbReference type="ARBA" id="ARBA00022840"/>
    </source>
</evidence>
<dbReference type="GO" id="GO:0005524">
    <property type="term" value="F:ATP binding"/>
    <property type="evidence" value="ECO:0007669"/>
    <property type="project" value="UniProtKB-KW"/>
</dbReference>
<keyword evidence="7 12" id="KW-1133">Transmembrane helix</keyword>
<dbReference type="InterPro" id="IPR012340">
    <property type="entry name" value="NA-bd_OB-fold"/>
</dbReference>
<dbReference type="InterPro" id="IPR050173">
    <property type="entry name" value="ABC_transporter_C-like"/>
</dbReference>
<feature type="region of interest" description="Disordered" evidence="11">
    <location>
        <begin position="1170"/>
        <end position="1216"/>
    </location>
</feature>
<evidence type="ECO:0000256" key="12">
    <source>
        <dbReference type="SAM" id="Phobius"/>
    </source>
</evidence>
<dbReference type="GO" id="GO:0016887">
    <property type="term" value="F:ATP hydrolysis activity"/>
    <property type="evidence" value="ECO:0007669"/>
    <property type="project" value="InterPro"/>
</dbReference>
<feature type="region of interest" description="Disordered" evidence="11">
    <location>
        <begin position="648"/>
        <end position="714"/>
    </location>
</feature>
<dbReference type="Pfam" id="PF00005">
    <property type="entry name" value="ABC_tran"/>
    <property type="match status" value="2"/>
</dbReference>
<feature type="transmembrane region" description="Helical" evidence="12">
    <location>
        <begin position="1609"/>
        <end position="1626"/>
    </location>
</feature>
<feature type="compositionally biased region" description="Basic and acidic residues" evidence="11">
    <location>
        <begin position="1189"/>
        <end position="1203"/>
    </location>
</feature>
<feature type="domain" description="ABC transporter" evidence="14">
    <location>
        <begin position="1208"/>
        <end position="1430"/>
    </location>
</feature>
<evidence type="ECO:0000256" key="10">
    <source>
        <dbReference type="ARBA" id="ARBA00023146"/>
    </source>
</evidence>
<dbReference type="SUPFAM" id="SSF52540">
    <property type="entry name" value="P-loop containing nucleoside triphosphate hydrolases"/>
    <property type="match status" value="2"/>
</dbReference>
<feature type="domain" description="ABC transmembrane type-1" evidence="15">
    <location>
        <begin position="1499"/>
        <end position="1774"/>
    </location>
</feature>
<dbReference type="EMBL" id="MTYI01000467">
    <property type="protein sequence ID" value="PNP40650.1"/>
    <property type="molecule type" value="Genomic_DNA"/>
</dbReference>
<dbReference type="GO" id="GO:0003676">
    <property type="term" value="F:nucleic acid binding"/>
    <property type="evidence" value="ECO:0007669"/>
    <property type="project" value="InterPro"/>
</dbReference>
<feature type="domain" description="Aminoacyl-transfer RNA synthetases class-II family profile" evidence="13">
    <location>
        <begin position="309"/>
        <end position="596"/>
    </location>
</feature>
<dbReference type="PROSITE" id="PS50862">
    <property type="entry name" value="AA_TRNA_LIGASE_II"/>
    <property type="match status" value="1"/>
</dbReference>
<feature type="compositionally biased region" description="Polar residues" evidence="11">
    <location>
        <begin position="1170"/>
        <end position="1183"/>
    </location>
</feature>
<dbReference type="GO" id="GO:0140359">
    <property type="term" value="F:ABC-type transporter activity"/>
    <property type="evidence" value="ECO:0007669"/>
    <property type="project" value="InterPro"/>
</dbReference>
<keyword evidence="5" id="KW-0547">Nucleotide-binding</keyword>
<evidence type="ECO:0000259" key="15">
    <source>
        <dbReference type="PROSITE" id="PS50929"/>
    </source>
</evidence>
<keyword evidence="4 12" id="KW-0812">Transmembrane</keyword>
<dbReference type="CDD" id="cd18606">
    <property type="entry name" value="ABC_6TM_YOR1_D2_like"/>
    <property type="match status" value="1"/>
</dbReference>
<feature type="transmembrane region" description="Helical" evidence="12">
    <location>
        <begin position="1632"/>
        <end position="1651"/>
    </location>
</feature>
<comment type="caution">
    <text evidence="16">The sequence shown here is derived from an EMBL/GenBank/DDBJ whole genome shotgun (WGS) entry which is preliminary data.</text>
</comment>
<evidence type="ECO:0000256" key="4">
    <source>
        <dbReference type="ARBA" id="ARBA00022692"/>
    </source>
</evidence>
<dbReference type="OrthoDB" id="6500128at2759"/>
<dbReference type="PANTHER" id="PTHR24223">
    <property type="entry name" value="ATP-BINDING CASSETTE SUB-FAMILY C"/>
    <property type="match status" value="1"/>
</dbReference>
<evidence type="ECO:0000313" key="17">
    <source>
        <dbReference type="Proteomes" id="UP000236290"/>
    </source>
</evidence>
<evidence type="ECO:0008006" key="18">
    <source>
        <dbReference type="Google" id="ProtNLM"/>
    </source>
</evidence>
<dbReference type="Pfam" id="PF00664">
    <property type="entry name" value="ABC_membrane"/>
    <property type="match status" value="2"/>
</dbReference>
<dbReference type="FunFam" id="1.20.1560.10:FF:000061">
    <property type="entry name" value="ATP-binding cassette transporter YOR1"/>
    <property type="match status" value="1"/>
</dbReference>
<feature type="compositionally biased region" description="Basic and acidic residues" evidence="11">
    <location>
        <begin position="670"/>
        <end position="690"/>
    </location>
</feature>
<dbReference type="Gene3D" id="1.20.1560.10">
    <property type="entry name" value="ABC transporter type 1, transmembrane domain"/>
    <property type="match status" value="2"/>
</dbReference>
<feature type="compositionally biased region" description="Low complexity" evidence="11">
    <location>
        <begin position="1204"/>
        <end position="1215"/>
    </location>
</feature>
<dbReference type="CDD" id="cd03250">
    <property type="entry name" value="ABCC_MRP_domain1"/>
    <property type="match status" value="1"/>
</dbReference>
<protein>
    <recommendedName>
        <fullName evidence="18">ABC transporter</fullName>
    </recommendedName>
</protein>
<dbReference type="CDD" id="cd03244">
    <property type="entry name" value="ABCC_MRP_domain2"/>
    <property type="match status" value="1"/>
</dbReference>
<proteinExistence type="predicted"/>
<dbReference type="InterPro" id="IPR003593">
    <property type="entry name" value="AAA+_ATPase"/>
</dbReference>
<dbReference type="GO" id="GO:0006418">
    <property type="term" value="P:tRNA aminoacylation for protein translation"/>
    <property type="evidence" value="ECO:0007669"/>
    <property type="project" value="InterPro"/>
</dbReference>
<dbReference type="Gene3D" id="2.40.50.140">
    <property type="entry name" value="Nucleic acid-binding proteins"/>
    <property type="match status" value="1"/>
</dbReference>
<accession>A0A2K0T565</accession>
<keyword evidence="6" id="KW-0067">ATP-binding</keyword>
<dbReference type="InterPro" id="IPR011527">
    <property type="entry name" value="ABC1_TM_dom"/>
</dbReference>
<gene>
    <name evidence="16" type="ORF">THARTR1_11242</name>
</gene>
<sequence>MAQFILVEGHPEVDTAVVAEELCQLLPNSKVFPNSLIFDLTAAISDPAQGSGLKLHKTMIQNLVKSVLKNNSTSHITWILVSQQPRSSLADVSLQAYRETVTQQGFPFLSILLEQNVPELSHTNGHKDDTWKLDVTNLTPTETAHRLHEYLDDLEPRAVLRSKTFADITGFKHEFIRDLHQGQSGHEVNLLCWLVGRTRDHGTMLFLPVGDSSGTIQVVVDKAKVPSWAELKTLKTESSLKVSGTLSLSRGKAEILLEKASIISKATKLLHPEIRKLDKDILANANTDKVLANRHLYLRNPLILALNAYRSHFFTAIHEWFKDHQFVDISAPLITPSILYEPNSAIHLTNLKTNKTLFLSQCAGFYLEAAAHAHERVYNLGPSFRNESRTNRHLMEYWHIKAEICSGNMDDIMDLVEIFLRDISETLLPFTDKLTAMMETKRPRIQIPFPRISYIDAVALLNEKGFPLSFGQNISKQAENILSEHFGGPLWISHKPRDLEPFPYCISPEDERLSMTADLISSGGFGEICGVAEKSYTREELETRMKEKGKMEQMDIYSWVLESRDFGMVPHTAFGMGFERVLRWFCGIPHVKDAIPFPRIFGRLDQFRCTKIVLAPFLSGTTISIPALEQLLPAIVCLIMASSSVNRDLKPAGSQDTLTGEIQSEESEAERDVHRDANNDNQREEIEPKDNVLQLPAATTHDADTTLDTTLTHEREPTPWYKRANPLLWNIPPIPKERTVSREHQASFFSKVSFAWMTPLMTTGYRRQLDKQDIWLINPDRASERLICQVKNAFHRRVRNKQQNPLFWALHETFMFEFWLGGLCSLVASVLQVFTPFTLRYLIQFATDAYNAQLSHTTPPVVGQGIGLVVGVTIMQLLQSTCTSHYIYRGMLIGGQTRSVLVGLIYEKSMVISGRARAGGSKEAQMHKAGEKEDEKNGAGWSNGRITSLMSVDTSRVEQPLTSFHMIWTSPITCLITLALLIVNLSYSALAGFGLLVISVPLLTRAMRNLLHRRHAINMITDKRVSLTQEILQSIRFVKYFGWEKAFVDRLEEIRSREISSIQTLLAIRDSINAVSMSMPIFASMLSFITFSLTHSNLAPAEVFSSLALFNSLRMPLNLLPQILGQTIDAWSSLQRIQHFLLEEEQEENFIYIPDEKLAIELVGASFTWEGTPNQDPDNSVESNGAAKTKKDVEKVDEKKEISQHSSSEESSVDTVLEEREPFKLQDLSFQVRRDELIAVIGTVGCGKSSLLSALAGDMRKTNGDLIFGASKAFCSQYPWIQNTTLQKNITFGKEMDKQWYKDTIRACALQTDLDMLPNGDQTEIGERGITISGGQKQRLNIARAIYSNADIILMDDPLSAVDAHVGRHIFDNAILGLLKNKCRILATHQLWVLSRCDRIVWLDSGKIHAIDTFENLMRDHKGFRTLMETTDVEKKREEGKEEANGKQPSPTESVKAREDNENLKGALMQQEERPESSVPWGVYGAYIRASGTILNGPLIFFILVLAQGANIATSLWLSYWTSNKFNLSTGQYIGIYAGLGAFQALLVFLFSVSLSIMGTSSSKVMLREAVFRVLRAPVSFFDTTPLGRITNRFSQDINVMDNNLTDSLRLFFLTLGTVTAVFALIVTYFHFFAIVLGPMYILCILAALYYRASARQVKQFESTLRSTVFAKFGEGLTGVACIRAYGVQNQFVQELQRAMDDMNSAYYLTFSNQRWLATRLDLIGNLLVFIIGILVVTSRFGINPSISGLVLSYILTIVQMLQFAIRLLAEVENSMNAVERLHYYGNMLEEEAPLQTVDVRKSWPERGEIIFENVQMRYRPNLPLVLQGFSAHIKGGERIGIIGRTGAGKSSIMSTLFRLVEISKGSIIIDGINTATIGLYDLRSRLTIIPQDPTLFCGTVRTNLDPFNEHNSTELWSALRQAGLVSTDADGEGCKTGQIRLDSIVEEDGLNFSLGQRQLMALARALIRGSQIIVCDEATSSVDMETDDMIQKAMAVGFRGKTVLCIAHRLRTIVGYDRICVMDAGRIAELDTPLELWKKGGIFKSMCDRSGIRMRDIQSAREELERLSGPGAI</sequence>
<dbReference type="PROSITE" id="PS00211">
    <property type="entry name" value="ABC_TRANSPORTER_1"/>
    <property type="match status" value="2"/>
</dbReference>
<feature type="transmembrane region" description="Helical" evidence="12">
    <location>
        <begin position="1534"/>
        <end position="1558"/>
    </location>
</feature>